<organism evidence="2 3">
    <name type="scientific">Zingiber officinale</name>
    <name type="common">Ginger</name>
    <name type="synonym">Amomum zingiber</name>
    <dbReference type="NCBI Taxonomy" id="94328"/>
    <lineage>
        <taxon>Eukaryota</taxon>
        <taxon>Viridiplantae</taxon>
        <taxon>Streptophyta</taxon>
        <taxon>Embryophyta</taxon>
        <taxon>Tracheophyta</taxon>
        <taxon>Spermatophyta</taxon>
        <taxon>Magnoliopsida</taxon>
        <taxon>Liliopsida</taxon>
        <taxon>Zingiberales</taxon>
        <taxon>Zingiberaceae</taxon>
        <taxon>Zingiber</taxon>
    </lineage>
</organism>
<feature type="region of interest" description="Disordered" evidence="1">
    <location>
        <begin position="66"/>
        <end position="174"/>
    </location>
</feature>
<dbReference type="PANTHER" id="PTHR36373">
    <property type="entry name" value="EXPRESSED PROTEIN"/>
    <property type="match status" value="1"/>
</dbReference>
<protein>
    <submittedName>
        <fullName evidence="2">Uncharacterized protein</fullName>
    </submittedName>
</protein>
<evidence type="ECO:0000313" key="3">
    <source>
        <dbReference type="Proteomes" id="UP000734854"/>
    </source>
</evidence>
<keyword evidence="3" id="KW-1185">Reference proteome</keyword>
<evidence type="ECO:0000313" key="2">
    <source>
        <dbReference type="EMBL" id="KAG6466035.1"/>
    </source>
</evidence>
<reference evidence="2 3" key="1">
    <citation type="submission" date="2020-08" db="EMBL/GenBank/DDBJ databases">
        <title>Plant Genome Project.</title>
        <authorList>
            <person name="Zhang R.-G."/>
        </authorList>
    </citation>
    <scope>NUCLEOTIDE SEQUENCE [LARGE SCALE GENOMIC DNA]</scope>
    <source>
        <tissue evidence="2">Rhizome</tissue>
    </source>
</reference>
<comment type="caution">
    <text evidence="2">The sequence shown here is derived from an EMBL/GenBank/DDBJ whole genome shotgun (WGS) entry which is preliminary data.</text>
</comment>
<dbReference type="PANTHER" id="PTHR36373:SF1">
    <property type="entry name" value="EXPRESSED PROTEIN"/>
    <property type="match status" value="1"/>
</dbReference>
<gene>
    <name evidence="2" type="ORF">ZIOFF_076159</name>
</gene>
<accession>A0A8J5EKD6</accession>
<dbReference type="EMBL" id="JACMSC010000212">
    <property type="protein sequence ID" value="KAG6466035.1"/>
    <property type="molecule type" value="Genomic_DNA"/>
</dbReference>
<name>A0A8J5EKD6_ZINOF</name>
<feature type="compositionally biased region" description="Basic and acidic residues" evidence="1">
    <location>
        <begin position="146"/>
        <end position="172"/>
    </location>
</feature>
<sequence>MEPAIIDWKRVESRYVRDEAYENINAPMWLDLNAPDSVPVDDAAWFCRPDCKHPKTAEDFKLSAMASPKAKMMRSSPERLPFGERNSNRRDENKLKRRGGLVAAPLLPTSPLKPKASKAFKEDLENQDPNQSTPSRLPRPTKTRNAAKEMIKSSAGKKVEEEREEPKPEKLPPRLKSTMSARNLFSGKDLLSQISEFYHELKRMAVGTKTLVGEEAEKEVDNVAESSQQDSKLLIPNKLKIVIEKSTFPKEVRANPPTPQRFPSPRGVKNAKAIANGRSPLNSKPERTILQEGCSNVPIAGDSEGTTTDLLWFLKPCSYLE</sequence>
<dbReference type="OrthoDB" id="1924112at2759"/>
<dbReference type="Proteomes" id="UP000734854">
    <property type="component" value="Unassembled WGS sequence"/>
</dbReference>
<evidence type="ECO:0000256" key="1">
    <source>
        <dbReference type="SAM" id="MobiDB-lite"/>
    </source>
</evidence>
<proteinExistence type="predicted"/>
<dbReference type="AlphaFoldDB" id="A0A8J5EKD6"/>